<proteinExistence type="predicted"/>
<keyword evidence="1" id="KW-1133">Transmembrane helix</keyword>
<protein>
    <recommendedName>
        <fullName evidence="4">Transmembrane protein</fullName>
    </recommendedName>
</protein>
<evidence type="ECO:0000313" key="2">
    <source>
        <dbReference type="EMBL" id="KAJ6642244.1"/>
    </source>
</evidence>
<dbReference type="AlphaFoldDB" id="A0A9Q0N254"/>
<keyword evidence="1" id="KW-0812">Transmembrane</keyword>
<feature type="transmembrane region" description="Helical" evidence="1">
    <location>
        <begin position="12"/>
        <end position="33"/>
    </location>
</feature>
<keyword evidence="3" id="KW-1185">Reference proteome</keyword>
<comment type="caution">
    <text evidence="2">The sequence shown here is derived from an EMBL/GenBank/DDBJ whole genome shotgun (WGS) entry which is preliminary data.</text>
</comment>
<organism evidence="2 3">
    <name type="scientific">Pseudolycoriella hygida</name>
    <dbReference type="NCBI Taxonomy" id="35572"/>
    <lineage>
        <taxon>Eukaryota</taxon>
        <taxon>Metazoa</taxon>
        <taxon>Ecdysozoa</taxon>
        <taxon>Arthropoda</taxon>
        <taxon>Hexapoda</taxon>
        <taxon>Insecta</taxon>
        <taxon>Pterygota</taxon>
        <taxon>Neoptera</taxon>
        <taxon>Endopterygota</taxon>
        <taxon>Diptera</taxon>
        <taxon>Nematocera</taxon>
        <taxon>Sciaroidea</taxon>
        <taxon>Sciaridae</taxon>
        <taxon>Pseudolycoriella</taxon>
    </lineage>
</organism>
<accession>A0A9Q0N254</accession>
<name>A0A9Q0N254_9DIPT</name>
<evidence type="ECO:0000256" key="1">
    <source>
        <dbReference type="SAM" id="Phobius"/>
    </source>
</evidence>
<keyword evidence="1" id="KW-0472">Membrane</keyword>
<dbReference type="Proteomes" id="UP001151699">
    <property type="component" value="Chromosome B"/>
</dbReference>
<evidence type="ECO:0000313" key="3">
    <source>
        <dbReference type="Proteomes" id="UP001151699"/>
    </source>
</evidence>
<evidence type="ECO:0008006" key="4">
    <source>
        <dbReference type="Google" id="ProtNLM"/>
    </source>
</evidence>
<feature type="non-terminal residue" evidence="2">
    <location>
        <position position="1"/>
    </location>
</feature>
<reference evidence="2" key="1">
    <citation type="submission" date="2022-07" db="EMBL/GenBank/DDBJ databases">
        <authorList>
            <person name="Trinca V."/>
            <person name="Uliana J.V.C."/>
            <person name="Torres T.T."/>
            <person name="Ward R.J."/>
            <person name="Monesi N."/>
        </authorList>
    </citation>
    <scope>NUCLEOTIDE SEQUENCE</scope>
    <source>
        <strain evidence="2">HSMRA1968</strain>
        <tissue evidence="2">Whole embryos</tissue>
    </source>
</reference>
<sequence>MVTRSLHPRIRQLCMFGPASITFVLVFGMALPLCKCANVIKSTKQFTESINGRQLDLFNTKQRTKPSKASRKADSRIFD</sequence>
<dbReference type="EMBL" id="WJQU01000002">
    <property type="protein sequence ID" value="KAJ6642244.1"/>
    <property type="molecule type" value="Genomic_DNA"/>
</dbReference>
<gene>
    <name evidence="2" type="ORF">Bhyg_07191</name>
</gene>